<dbReference type="GO" id="GO:0005576">
    <property type="term" value="C:extracellular region"/>
    <property type="evidence" value="ECO:0007669"/>
    <property type="project" value="UniProtKB-SubCell"/>
</dbReference>
<name>A0A7E5W2H2_TRINI</name>
<dbReference type="AlphaFoldDB" id="A0A7E5W2H2"/>
<feature type="domain" description="SCP" evidence="4">
    <location>
        <begin position="6"/>
        <end position="159"/>
    </location>
</feature>
<evidence type="ECO:0000256" key="2">
    <source>
        <dbReference type="ARBA" id="ARBA00022525"/>
    </source>
</evidence>
<dbReference type="Gene3D" id="3.40.33.10">
    <property type="entry name" value="CAP"/>
    <property type="match status" value="1"/>
</dbReference>
<dbReference type="InParanoid" id="A0A7E5W2H2"/>
<evidence type="ECO:0000256" key="1">
    <source>
        <dbReference type="ARBA" id="ARBA00004613"/>
    </source>
</evidence>
<dbReference type="Pfam" id="PF00188">
    <property type="entry name" value="CAP"/>
    <property type="match status" value="1"/>
</dbReference>
<dbReference type="GeneID" id="113498870"/>
<protein>
    <submittedName>
        <fullName evidence="6">Uncharacterized protein LOC113498870 isoform X1</fullName>
    </submittedName>
</protein>
<feature type="region of interest" description="Disordered" evidence="3">
    <location>
        <begin position="405"/>
        <end position="448"/>
    </location>
</feature>
<evidence type="ECO:0000259" key="4">
    <source>
        <dbReference type="Pfam" id="PF00188"/>
    </source>
</evidence>
<dbReference type="InterPro" id="IPR014044">
    <property type="entry name" value="CAP_dom"/>
</dbReference>
<dbReference type="KEGG" id="tnl:113498870"/>
<evidence type="ECO:0000313" key="5">
    <source>
        <dbReference type="Proteomes" id="UP000322000"/>
    </source>
</evidence>
<gene>
    <name evidence="6" type="primary">LOC113498870</name>
</gene>
<keyword evidence="5" id="KW-1185">Reference proteome</keyword>
<reference evidence="6" key="1">
    <citation type="submission" date="2025-08" db="UniProtKB">
        <authorList>
            <consortium name="RefSeq"/>
        </authorList>
    </citation>
    <scope>IDENTIFICATION</scope>
</reference>
<dbReference type="InterPro" id="IPR035940">
    <property type="entry name" value="CAP_sf"/>
</dbReference>
<comment type="subcellular location">
    <subcellularLocation>
        <location evidence="1">Secreted</location>
    </subcellularLocation>
</comment>
<evidence type="ECO:0000256" key="3">
    <source>
        <dbReference type="SAM" id="MobiDB-lite"/>
    </source>
</evidence>
<dbReference type="RefSeq" id="XP_026734830.1">
    <property type="nucleotide sequence ID" value="XM_026879029.1"/>
</dbReference>
<feature type="compositionally biased region" description="Basic and acidic residues" evidence="3">
    <location>
        <begin position="439"/>
        <end position="448"/>
    </location>
</feature>
<dbReference type="Proteomes" id="UP000322000">
    <property type="component" value="Chromosome 1"/>
</dbReference>
<evidence type="ECO:0000313" key="6">
    <source>
        <dbReference type="RefSeq" id="XP_026734830.1"/>
    </source>
</evidence>
<dbReference type="OrthoDB" id="7174251at2759"/>
<accession>A0A7E5W2H2</accession>
<organism evidence="5 6">
    <name type="scientific">Trichoplusia ni</name>
    <name type="common">Cabbage looper</name>
    <dbReference type="NCBI Taxonomy" id="7111"/>
    <lineage>
        <taxon>Eukaryota</taxon>
        <taxon>Metazoa</taxon>
        <taxon>Ecdysozoa</taxon>
        <taxon>Arthropoda</taxon>
        <taxon>Hexapoda</taxon>
        <taxon>Insecta</taxon>
        <taxon>Pterygota</taxon>
        <taxon>Neoptera</taxon>
        <taxon>Endopterygota</taxon>
        <taxon>Lepidoptera</taxon>
        <taxon>Glossata</taxon>
        <taxon>Ditrysia</taxon>
        <taxon>Noctuoidea</taxon>
        <taxon>Noctuidae</taxon>
        <taxon>Plusiinae</taxon>
        <taxon>Trichoplusia</taxon>
    </lineage>
</organism>
<sequence>MMDLFLEIINNARSRVATGVEKGNDGKLLPRGYGIMRLKWDRELATFAQILANQCFLGKGDECRATNQFSNPSQSISMLNFFDHGWLYSSNVNETDAGLTEKKIMNGIRQSLNSWVPEDKTVTKDMILNYPGSEELSAVDRLFLNAVRGGSTHMGCGISAFTRYNTADNTRQDVVNVLQIICNFADSPQVSQPVYMTDPPIPGTGFTDQCGCPIGYKESDGCLCVEDPDSHNKILLPTTSTAAAYFKPRLKSEKLKDIDDDEKATLFTEKPAALLKDDHTHATKAEKAEHFKAHEYKYKPVQTRFVKKKSEEKKQVAFLPIFKIEPAPSELVERTYNNALPPILRYDNLTFIPRNEGGENSNEKHEKVKSKSSKKYSKNRFYYVKNQDSNKVDDEEVSVVRRSLGKQLKQDESDENSFEATDKHKTFNTDDNTDEDSEQYPRRRNEYNSDKVRINPIKHLTDDNLMSLLDILERKVSNIDMDYKAKEIFDAKMRKIYKNVWNKHKQMQRAKRLPQLKQKPGALDIEDEFRELKNLLKLKSEHIFDHEHFHNTRRFGGNDNRVKNENKVIKFSRENNHIQEQHKKKIDTSRNDMIDDKLLEILSHKYNQLVSDSDLKLNGEINGRQTYMDRQLKDIHSHKSDAAILTNDFEHIDDYDEENDSDNIPIPRNQETFNKYDRRSDTEASETNDRKVVKFNHLNDLSDGEYSQKVLHTPKLVKDNIIEDRHESVTHRANKKRTPARKRFSYFEEPEETQDTRPFRRISDYNFERPHRRLQFNQINTPWKAKIQRITNPYFLSDRATY</sequence>
<dbReference type="SUPFAM" id="SSF55797">
    <property type="entry name" value="PR-1-like"/>
    <property type="match status" value="1"/>
</dbReference>
<dbReference type="CDD" id="cd05380">
    <property type="entry name" value="CAP_euk"/>
    <property type="match status" value="1"/>
</dbReference>
<proteinExistence type="predicted"/>
<keyword evidence="2" id="KW-0964">Secreted</keyword>